<feature type="binding site" evidence="14">
    <location>
        <position position="669"/>
    </location>
    <ligand>
        <name>ATP</name>
        <dbReference type="ChEBI" id="CHEBI:30616"/>
    </ligand>
</feature>
<proteinExistence type="inferred from homology"/>
<dbReference type="InterPro" id="IPR032630">
    <property type="entry name" value="P_typ_ATPase_c"/>
</dbReference>
<dbReference type="InterPro" id="IPR001757">
    <property type="entry name" value="P_typ_ATPase"/>
</dbReference>
<dbReference type="InterPro" id="IPR006539">
    <property type="entry name" value="P-type_ATPase_IV"/>
</dbReference>
<evidence type="ECO:0000256" key="5">
    <source>
        <dbReference type="ARBA" id="ARBA00022723"/>
    </source>
</evidence>
<dbReference type="SUPFAM" id="SSF81660">
    <property type="entry name" value="Metal cation-transporting ATPase, ATP-binding domain N"/>
    <property type="match status" value="1"/>
</dbReference>
<feature type="transmembrane region" description="Helical" evidence="16">
    <location>
        <begin position="41"/>
        <end position="63"/>
    </location>
</feature>
<feature type="binding site" evidence="14">
    <location>
        <position position="404"/>
    </location>
    <ligand>
        <name>ATP</name>
        <dbReference type="ChEBI" id="CHEBI:30616"/>
    </ligand>
</feature>
<feature type="transmembrane region" description="Helical" evidence="16">
    <location>
        <begin position="1030"/>
        <end position="1050"/>
    </location>
</feature>
<dbReference type="GO" id="GO:0005524">
    <property type="term" value="F:ATP binding"/>
    <property type="evidence" value="ECO:0007669"/>
    <property type="project" value="UniProtKB-UniRule"/>
</dbReference>
<dbReference type="InterPro" id="IPR023299">
    <property type="entry name" value="ATPase_P-typ_cyto_dom_N"/>
</dbReference>
<feature type="binding site" evidence="14">
    <location>
        <position position="406"/>
    </location>
    <ligand>
        <name>ATP</name>
        <dbReference type="ChEBI" id="CHEBI:30616"/>
    </ligand>
</feature>
<dbReference type="FunFam" id="3.40.1110.10:FF:000087">
    <property type="entry name" value="Phospholipid-transporting ATPase"/>
    <property type="match status" value="1"/>
</dbReference>
<dbReference type="Pfam" id="PF08282">
    <property type="entry name" value="Hydrolase_3"/>
    <property type="match status" value="1"/>
</dbReference>
<feature type="binding site" evidence="14">
    <location>
        <position position="587"/>
    </location>
    <ligand>
        <name>ATP</name>
        <dbReference type="ChEBI" id="CHEBI:30616"/>
    </ligand>
</feature>
<keyword evidence="3" id="KW-0597">Phosphoprotein</keyword>
<keyword evidence="4 16" id="KW-0812">Transmembrane</keyword>
<evidence type="ECO:0000256" key="7">
    <source>
        <dbReference type="ARBA" id="ARBA00022840"/>
    </source>
</evidence>
<feature type="binding site" evidence="14">
    <location>
        <position position="754"/>
    </location>
    <ligand>
        <name>ATP</name>
        <dbReference type="ChEBI" id="CHEBI:30616"/>
    </ligand>
</feature>
<dbReference type="EMBL" id="UZAD01013195">
    <property type="protein sequence ID" value="VDN91830.1"/>
    <property type="molecule type" value="Genomic_DNA"/>
</dbReference>
<evidence type="ECO:0000256" key="15">
    <source>
        <dbReference type="PIRSR" id="PIRSR606539-3"/>
    </source>
</evidence>
<dbReference type="PROSITE" id="PS00154">
    <property type="entry name" value="ATPASE_E1_E2"/>
    <property type="match status" value="1"/>
</dbReference>
<evidence type="ECO:0000256" key="8">
    <source>
        <dbReference type="ARBA" id="ARBA00022842"/>
    </source>
</evidence>
<dbReference type="GO" id="GO:0140326">
    <property type="term" value="F:ATPase-coupled intramembrane lipid transporter activity"/>
    <property type="evidence" value="ECO:0007669"/>
    <property type="project" value="UniProtKB-EC"/>
</dbReference>
<feature type="binding site" evidence="14">
    <location>
        <position position="783"/>
    </location>
    <ligand>
        <name>ATP</name>
        <dbReference type="ChEBI" id="CHEBI:30616"/>
    </ligand>
</feature>
<dbReference type="SUPFAM" id="SSF56784">
    <property type="entry name" value="HAD-like"/>
    <property type="match status" value="1"/>
</dbReference>
<name>A0A158PRM2_BRUPA</name>
<dbReference type="SFLD" id="SFLDG00002">
    <property type="entry name" value="C1.7:_P-type_atpase_like"/>
    <property type="match status" value="1"/>
</dbReference>
<dbReference type="InterPro" id="IPR023214">
    <property type="entry name" value="HAD_sf"/>
</dbReference>
<feature type="binding site" evidence="15">
    <location>
        <position position="404"/>
    </location>
    <ligand>
        <name>Mg(2+)</name>
        <dbReference type="ChEBI" id="CHEBI:18420"/>
    </ligand>
</feature>
<dbReference type="NCBIfam" id="TIGR01494">
    <property type="entry name" value="ATPase_P-type"/>
    <property type="match status" value="1"/>
</dbReference>
<reference evidence="19 20" key="2">
    <citation type="submission" date="2018-11" db="EMBL/GenBank/DDBJ databases">
        <authorList>
            <consortium name="Pathogen Informatics"/>
        </authorList>
    </citation>
    <scope>NUCLEOTIDE SEQUENCE [LARGE SCALE GENOMIC DNA]</scope>
</reference>
<evidence type="ECO:0000256" key="16">
    <source>
        <dbReference type="RuleBase" id="RU362033"/>
    </source>
</evidence>
<evidence type="ECO:0000256" key="11">
    <source>
        <dbReference type="ARBA" id="ARBA00023136"/>
    </source>
</evidence>
<keyword evidence="6 14" id="KW-0547">Nucleotide-binding</keyword>
<dbReference type="SFLD" id="SFLDS00003">
    <property type="entry name" value="Haloacid_Dehalogenase"/>
    <property type="match status" value="1"/>
</dbReference>
<dbReference type="GO" id="GO:0045332">
    <property type="term" value="P:phospholipid translocation"/>
    <property type="evidence" value="ECO:0007669"/>
    <property type="project" value="TreeGrafter"/>
</dbReference>
<comment type="similarity">
    <text evidence="2 16">Belongs to the cation transport ATPase (P-type) (TC 3.A.3) family. Type IV subfamily.</text>
</comment>
<feature type="binding site" evidence="15">
    <location>
        <position position="784"/>
    </location>
    <ligand>
        <name>Mg(2+)</name>
        <dbReference type="ChEBI" id="CHEBI:18420"/>
    </ligand>
</feature>
<evidence type="ECO:0000256" key="6">
    <source>
        <dbReference type="ARBA" id="ARBA00022741"/>
    </source>
</evidence>
<dbReference type="InterPro" id="IPR032631">
    <property type="entry name" value="P-type_ATPase_N"/>
</dbReference>
<evidence type="ECO:0000256" key="12">
    <source>
        <dbReference type="ARBA" id="ARBA00034036"/>
    </source>
</evidence>
<keyword evidence="5 15" id="KW-0479">Metal-binding</keyword>
<keyword evidence="7 14" id="KW-0067">ATP-binding</keyword>
<evidence type="ECO:0000313" key="20">
    <source>
        <dbReference type="Proteomes" id="UP000278627"/>
    </source>
</evidence>
<keyword evidence="11 16" id="KW-0472">Membrane</keyword>
<evidence type="ECO:0000313" key="21">
    <source>
        <dbReference type="WBParaSite" id="BPAG_0001068201-mRNA-1"/>
    </source>
</evidence>
<dbReference type="STRING" id="6280.A0A158PRM2"/>
<protein>
    <recommendedName>
        <fullName evidence="16">Phospholipid-transporting ATPase</fullName>
        <ecNumber evidence="16">7.6.2.1</ecNumber>
    </recommendedName>
</protein>
<reference evidence="21" key="1">
    <citation type="submission" date="2016-04" db="UniProtKB">
        <authorList>
            <consortium name="WormBaseParasite"/>
        </authorList>
    </citation>
    <scope>IDENTIFICATION</scope>
</reference>
<dbReference type="InterPro" id="IPR018303">
    <property type="entry name" value="ATPase_P-typ_P_site"/>
</dbReference>
<evidence type="ECO:0000256" key="9">
    <source>
        <dbReference type="ARBA" id="ARBA00022967"/>
    </source>
</evidence>
<feature type="binding site" evidence="14">
    <location>
        <position position="488"/>
    </location>
    <ligand>
        <name>ATP</name>
        <dbReference type="ChEBI" id="CHEBI:30616"/>
    </ligand>
</feature>
<sequence>MFWHQNRYLTSSHIIIGRADWKTSNYVSTTKYNIITFIPVFLFYQFKTFGNWFFLMICIVQFFPNLNPYGTNTTIVPLVIIILAAAAKEIFEDFGRLVADRRVNRQFVLICIQDEYAKKWKWKKIHWAQLKVGQVVKIMKNEFIPADIVLLSSSEPAGVAYIETSNLDGETNLKIRQALPQIAQIIDDDDRIMEFCSSLSKIECDPPNPALYEFHGVIKINNSSEILKKGNDENSKTNCSLGTNQLLPRGCKLQNTDWVYGVTVYTGRCTKLVLNTSGTRTKVSLVERITNCMMMIQFGFLVFMALFNACMGCSSINKMYYYLPYFHGNFRRLHILPTLVGLIIFYSGLIPISLNITLEMIQLFQAYFIQQDLNLYDKNSDIKAEVRSSNLNSQLGQVRYIISDKTGTLTQNKMRFKMCTIGGIKYGSMMTEKFTDEAILDDLINNAGNAKSIRDFLTLLAICHMVVPEKVINSELEKIIYHSPSPDEKALVKGAKDLKFIFHTRTPQCVYIEAMGKQEKYDILHILEFTSNRKRMGVIVRCPDRKLKLYIKGADSVIFPRLALNSDKYSVNKTAEHLVYFANLGLRTLCMAMCILSEEEYEKWEPGYHRASTALEKREMLIEEEAEKIEKNLELLGASAIEDKLQKGVKKTVEHLIEGGIIVWVLTGDKLETAQSIGYSCGLIDPFTPILVLGERNAEETANKINIYLENFANKKIKTSLIVSGESLNHALMKQYKMQFLHLASLSSTVICCRCSPAQKASVVKALKNWSDGTVLAIGDGANDVAMIQEADIGVGISGEEGLQASLAADYSIAQFRFLERLIFVHGAINYHRITKTILYFFYKNIVQTLTMFFYEFHTLFADSAIMDSWSLVMFNIFFTSWPPLAIGIWDRLFPFEVMIDYPALYHLSQNSEGFSLKAYFIWAFTGLVHATVISLIAYQTFKNDVIWYNGRVANYYVMGTAVVLIVNLKAIIETDSITIMSWIALFGSIIMLFIFFFSYSLTSPASPIIKVQPAMADTILHVLTSPVTYSYIIFVTSVSLSFDLIVKLLQRSLYRTIRDEVVSREFDVKQFNDLYYPLVKVKQIVTKASESALSLVNIQTKQRGYSFAQEDEPAISQSDVVRLYDSRMPKISKNR</sequence>
<feature type="transmembrane region" description="Helical" evidence="16">
    <location>
        <begin position="335"/>
        <end position="358"/>
    </location>
</feature>
<feature type="binding site" evidence="14">
    <location>
        <position position="784"/>
    </location>
    <ligand>
        <name>ATP</name>
        <dbReference type="ChEBI" id="CHEBI:30616"/>
    </ligand>
</feature>
<dbReference type="SUPFAM" id="SSF81665">
    <property type="entry name" value="Calcium ATPase, transmembrane domain M"/>
    <property type="match status" value="1"/>
</dbReference>
<dbReference type="GO" id="GO:0000287">
    <property type="term" value="F:magnesium ion binding"/>
    <property type="evidence" value="ECO:0007669"/>
    <property type="project" value="UniProtKB-UniRule"/>
</dbReference>
<dbReference type="NCBIfam" id="TIGR01652">
    <property type="entry name" value="ATPase-Plipid"/>
    <property type="match status" value="1"/>
</dbReference>
<feature type="binding site" evidence="14">
    <location>
        <position position="668"/>
    </location>
    <ligand>
        <name>ATP</name>
        <dbReference type="ChEBI" id="CHEBI:30616"/>
    </ligand>
</feature>
<feature type="active site" description="4-aspartylphosphate intermediate" evidence="13">
    <location>
        <position position="404"/>
    </location>
</feature>
<accession>A0A158PRM2</accession>
<dbReference type="AlphaFoldDB" id="A0A158PRM2"/>
<dbReference type="InterPro" id="IPR044492">
    <property type="entry name" value="P_typ_ATPase_HD_dom"/>
</dbReference>
<dbReference type="Pfam" id="PF16209">
    <property type="entry name" value="PhoLip_ATPase_N"/>
    <property type="match status" value="1"/>
</dbReference>
<dbReference type="Gene3D" id="2.70.150.10">
    <property type="entry name" value="Calcium-transporting ATPase, cytoplasmic transduction domain A"/>
    <property type="match status" value="1"/>
</dbReference>
<dbReference type="GO" id="GO:0005802">
    <property type="term" value="C:trans-Golgi network"/>
    <property type="evidence" value="ECO:0007669"/>
    <property type="project" value="TreeGrafter"/>
</dbReference>
<dbReference type="Proteomes" id="UP000278627">
    <property type="component" value="Unassembled WGS sequence"/>
</dbReference>
<dbReference type="InterPro" id="IPR023298">
    <property type="entry name" value="ATPase_P-typ_TM_dom_sf"/>
</dbReference>
<evidence type="ECO:0000259" key="17">
    <source>
        <dbReference type="Pfam" id="PF16209"/>
    </source>
</evidence>
<feature type="transmembrane region" description="Helical" evidence="16">
    <location>
        <begin position="920"/>
        <end position="942"/>
    </location>
</feature>
<dbReference type="FunFam" id="3.40.50.1000:FF:000084">
    <property type="entry name" value="Phospholipid-transporting ATPase"/>
    <property type="match status" value="1"/>
</dbReference>
<feature type="transmembrane region" description="Helical" evidence="16">
    <location>
        <begin position="69"/>
        <end position="87"/>
    </location>
</feature>
<dbReference type="Pfam" id="PF13246">
    <property type="entry name" value="Cation_ATPase"/>
    <property type="match status" value="1"/>
</dbReference>
<evidence type="ECO:0000256" key="1">
    <source>
        <dbReference type="ARBA" id="ARBA00004141"/>
    </source>
</evidence>
<evidence type="ECO:0000256" key="10">
    <source>
        <dbReference type="ARBA" id="ARBA00022989"/>
    </source>
</evidence>
<evidence type="ECO:0000256" key="3">
    <source>
        <dbReference type="ARBA" id="ARBA00022553"/>
    </source>
</evidence>
<dbReference type="GO" id="GO:0005886">
    <property type="term" value="C:plasma membrane"/>
    <property type="evidence" value="ECO:0007669"/>
    <property type="project" value="TreeGrafter"/>
</dbReference>
<dbReference type="EC" id="7.6.2.1" evidence="16"/>
<organism evidence="21">
    <name type="scientific">Brugia pahangi</name>
    <name type="common">Filarial nematode worm</name>
    <dbReference type="NCBI Taxonomy" id="6280"/>
    <lineage>
        <taxon>Eukaryota</taxon>
        <taxon>Metazoa</taxon>
        <taxon>Ecdysozoa</taxon>
        <taxon>Nematoda</taxon>
        <taxon>Chromadorea</taxon>
        <taxon>Rhabditida</taxon>
        <taxon>Spirurina</taxon>
        <taxon>Spiruromorpha</taxon>
        <taxon>Filarioidea</taxon>
        <taxon>Onchocercidae</taxon>
        <taxon>Brugia</taxon>
    </lineage>
</organism>
<evidence type="ECO:0000256" key="4">
    <source>
        <dbReference type="ARBA" id="ARBA00022692"/>
    </source>
</evidence>
<evidence type="ECO:0000259" key="18">
    <source>
        <dbReference type="Pfam" id="PF16212"/>
    </source>
</evidence>
<dbReference type="SFLD" id="SFLDF00027">
    <property type="entry name" value="p-type_atpase"/>
    <property type="match status" value="1"/>
</dbReference>
<keyword evidence="8 15" id="KW-0460">Magnesium</keyword>
<evidence type="ECO:0000256" key="2">
    <source>
        <dbReference type="ARBA" id="ARBA00008109"/>
    </source>
</evidence>
<dbReference type="PRINTS" id="PR00119">
    <property type="entry name" value="CATATPASE"/>
</dbReference>
<feature type="transmembrane region" description="Helical" evidence="16">
    <location>
        <begin position="869"/>
        <end position="890"/>
    </location>
</feature>
<dbReference type="InterPro" id="IPR008250">
    <property type="entry name" value="ATPase_P-typ_transduc_dom_A_sf"/>
</dbReference>
<feature type="binding site" evidence="14">
    <location>
        <position position="552"/>
    </location>
    <ligand>
        <name>ATP</name>
        <dbReference type="ChEBI" id="CHEBI:30616"/>
    </ligand>
</feature>
<dbReference type="PANTHER" id="PTHR24092">
    <property type="entry name" value="PROBABLE PHOSPHOLIPID-TRANSPORTING ATPASE"/>
    <property type="match status" value="1"/>
</dbReference>
<dbReference type="Gene3D" id="3.40.50.1000">
    <property type="entry name" value="HAD superfamily/HAD-like"/>
    <property type="match status" value="1"/>
</dbReference>
<feature type="transmembrane region" description="Helical" evidence="16">
    <location>
        <begin position="954"/>
        <end position="973"/>
    </location>
</feature>
<evidence type="ECO:0000256" key="14">
    <source>
        <dbReference type="PIRSR" id="PIRSR606539-2"/>
    </source>
</evidence>
<feature type="binding site" evidence="14">
    <location>
        <position position="667"/>
    </location>
    <ligand>
        <name>ATP</name>
        <dbReference type="ChEBI" id="CHEBI:30616"/>
    </ligand>
</feature>
<comment type="subcellular location">
    <subcellularLocation>
        <location evidence="1 16">Membrane</location>
        <topology evidence="1 16">Multi-pass membrane protein</topology>
    </subcellularLocation>
</comment>
<dbReference type="Pfam" id="PF16212">
    <property type="entry name" value="PhoLip_ATPase_C"/>
    <property type="match status" value="1"/>
</dbReference>
<gene>
    <name evidence="19" type="ORF">BPAG_LOCUS10644</name>
</gene>
<feature type="binding site" evidence="15">
    <location>
        <position position="780"/>
    </location>
    <ligand>
        <name>Mg(2+)</name>
        <dbReference type="ChEBI" id="CHEBI:18420"/>
    </ligand>
</feature>
<keyword evidence="20" id="KW-1185">Reference proteome</keyword>
<feature type="binding site" evidence="14">
    <location>
        <position position="760"/>
    </location>
    <ligand>
        <name>ATP</name>
        <dbReference type="ChEBI" id="CHEBI:30616"/>
    </ligand>
</feature>
<feature type="transmembrane region" description="Helical" evidence="16">
    <location>
        <begin position="838"/>
        <end position="857"/>
    </location>
</feature>
<dbReference type="SUPFAM" id="SSF81653">
    <property type="entry name" value="Calcium ATPase, transduction domain A"/>
    <property type="match status" value="1"/>
</dbReference>
<dbReference type="PANTHER" id="PTHR24092:SF150">
    <property type="entry name" value="PHOSPHOLIPID-TRANSPORTING ATPASE"/>
    <property type="match status" value="1"/>
</dbReference>
<feature type="binding site" evidence="14">
    <location>
        <position position="405"/>
    </location>
    <ligand>
        <name>ATP</name>
        <dbReference type="ChEBI" id="CHEBI:30616"/>
    </ligand>
</feature>
<evidence type="ECO:0000313" key="19">
    <source>
        <dbReference type="EMBL" id="VDN91830.1"/>
    </source>
</evidence>
<dbReference type="InterPro" id="IPR036412">
    <property type="entry name" value="HAD-like_sf"/>
</dbReference>
<keyword evidence="10 16" id="KW-1133">Transmembrane helix</keyword>
<evidence type="ECO:0000256" key="13">
    <source>
        <dbReference type="PIRSR" id="PIRSR606539-1"/>
    </source>
</evidence>
<feature type="binding site" evidence="15">
    <location>
        <position position="406"/>
    </location>
    <ligand>
        <name>Mg(2+)</name>
        <dbReference type="ChEBI" id="CHEBI:18420"/>
    </ligand>
</feature>
<feature type="binding site" evidence="14">
    <location>
        <position position="529"/>
    </location>
    <ligand>
        <name>ATP</name>
        <dbReference type="ChEBI" id="CHEBI:30616"/>
    </ligand>
</feature>
<feature type="transmembrane region" description="Helical" evidence="16">
    <location>
        <begin position="980"/>
        <end position="1000"/>
    </location>
</feature>
<feature type="domain" description="P-type ATPase N-terminal" evidence="17">
    <location>
        <begin position="23"/>
        <end position="75"/>
    </location>
</feature>
<dbReference type="Gene3D" id="3.40.1110.10">
    <property type="entry name" value="Calcium-transporting ATPase, cytoplasmic domain N"/>
    <property type="match status" value="1"/>
</dbReference>
<dbReference type="WBParaSite" id="BPAG_0001068201-mRNA-1">
    <property type="protein sequence ID" value="BPAG_0001068201-mRNA-1"/>
    <property type="gene ID" value="BPAG_0001068201"/>
</dbReference>
<dbReference type="GO" id="GO:0016887">
    <property type="term" value="F:ATP hydrolysis activity"/>
    <property type="evidence" value="ECO:0007669"/>
    <property type="project" value="InterPro"/>
</dbReference>
<comment type="catalytic activity">
    <reaction evidence="12 16">
        <text>ATP + H2O + phospholipidSide 1 = ADP + phosphate + phospholipidSide 2.</text>
        <dbReference type="EC" id="7.6.2.1"/>
    </reaction>
</comment>
<comment type="cofactor">
    <cofactor evidence="15">
        <name>Mg(2+)</name>
        <dbReference type="ChEBI" id="CHEBI:18420"/>
    </cofactor>
</comment>
<keyword evidence="9 16" id="KW-1278">Translocase</keyword>
<feature type="domain" description="P-type ATPase C-terminal" evidence="18">
    <location>
        <begin position="807"/>
        <end position="1056"/>
    </location>
</feature>
<feature type="transmembrane region" description="Helical" evidence="16">
    <location>
        <begin position="298"/>
        <end position="323"/>
    </location>
</feature>